<dbReference type="RefSeq" id="WP_225910363.1">
    <property type="nucleotide sequence ID" value="NZ_CP062006.1"/>
</dbReference>
<accession>A0ABX7SPI2</accession>
<sequence>MQQGHGIAPARQGQDDRLGPLAVQTPIQPGEDPTGQALGVGWRQLQLARVRSCVARVFCAAVAVSA</sequence>
<dbReference type="Proteomes" id="UP000663942">
    <property type="component" value="Chromosome"/>
</dbReference>
<evidence type="ECO:0000313" key="2">
    <source>
        <dbReference type="EMBL" id="QTC89637.1"/>
    </source>
</evidence>
<name>A0ABX7SPI2_9CAUL</name>
<dbReference type="EMBL" id="CP062006">
    <property type="protein sequence ID" value="QTC89637.1"/>
    <property type="molecule type" value="Genomic_DNA"/>
</dbReference>
<protein>
    <submittedName>
        <fullName evidence="2">Uncharacterized protein</fullName>
    </submittedName>
</protein>
<evidence type="ECO:0000313" key="3">
    <source>
        <dbReference type="Proteomes" id="UP000663942"/>
    </source>
</evidence>
<evidence type="ECO:0000256" key="1">
    <source>
        <dbReference type="SAM" id="MobiDB-lite"/>
    </source>
</evidence>
<organism evidence="2 3">
    <name type="scientific">Brevundimonas pondensis</name>
    <dbReference type="NCBI Taxonomy" id="2774189"/>
    <lineage>
        <taxon>Bacteria</taxon>
        <taxon>Pseudomonadati</taxon>
        <taxon>Pseudomonadota</taxon>
        <taxon>Alphaproteobacteria</taxon>
        <taxon>Caulobacterales</taxon>
        <taxon>Caulobacteraceae</taxon>
        <taxon>Brevundimonas</taxon>
    </lineage>
</organism>
<keyword evidence="3" id="KW-1185">Reference proteome</keyword>
<feature type="region of interest" description="Disordered" evidence="1">
    <location>
        <begin position="1"/>
        <end position="35"/>
    </location>
</feature>
<proteinExistence type="predicted"/>
<gene>
    <name evidence="2" type="ORF">IFE19_02575</name>
</gene>
<reference evidence="2 3" key="1">
    <citation type="submission" date="2020-09" db="EMBL/GenBank/DDBJ databases">
        <title>Brevundimonas sp. LVF1 isolated from an oligotrophic pond in Goettingen, Germany.</title>
        <authorList>
            <person name="Friedrich I."/>
            <person name="Klassen A."/>
            <person name="Neubauer H."/>
            <person name="Schneider D."/>
            <person name="Hertel R."/>
            <person name="Daniel R."/>
        </authorList>
    </citation>
    <scope>NUCLEOTIDE SEQUENCE [LARGE SCALE GENOMIC DNA]</scope>
    <source>
        <strain evidence="2 3">LVF1</strain>
    </source>
</reference>